<dbReference type="PANTHER" id="PTHR33064">
    <property type="entry name" value="POL PROTEIN"/>
    <property type="match status" value="1"/>
</dbReference>
<evidence type="ECO:0000313" key="4">
    <source>
        <dbReference type="Proteomes" id="UP000001555"/>
    </source>
</evidence>
<dbReference type="EnsemblMetazoa" id="ISCW009546-RA">
    <property type="protein sequence ID" value="ISCW009546-PA"/>
    <property type="gene ID" value="ISCW009546"/>
</dbReference>
<dbReference type="GO" id="GO:0003964">
    <property type="term" value="F:RNA-directed DNA polymerase activity"/>
    <property type="evidence" value="ECO:0007669"/>
    <property type="project" value="UniProtKB-EC"/>
</dbReference>
<dbReference type="AlphaFoldDB" id="B7PXG7"/>
<dbReference type="Pfam" id="PF00078">
    <property type="entry name" value="RVT_1"/>
    <property type="match status" value="1"/>
</dbReference>
<evidence type="ECO:0000313" key="3">
    <source>
        <dbReference type="EnsemblMetazoa" id="ISCW009546-PA"/>
    </source>
</evidence>
<proteinExistence type="predicted"/>
<evidence type="ECO:0000259" key="1">
    <source>
        <dbReference type="PROSITE" id="PS50878"/>
    </source>
</evidence>
<feature type="domain" description="Reverse transcriptase" evidence="1">
    <location>
        <begin position="31"/>
        <end position="208"/>
    </location>
</feature>
<dbReference type="Proteomes" id="UP000001555">
    <property type="component" value="Unassembled WGS sequence"/>
</dbReference>
<accession>B7PXG7</accession>
<dbReference type="STRING" id="6945.B7PXG7"/>
<dbReference type="SUPFAM" id="SSF56672">
    <property type="entry name" value="DNA/RNA polymerases"/>
    <property type="match status" value="1"/>
</dbReference>
<keyword evidence="4" id="KW-1185">Reference proteome</keyword>
<dbReference type="PANTHER" id="PTHR33064:SF29">
    <property type="entry name" value="PEPTIDASE A2 DOMAIN-CONTAINING PROTEIN-RELATED"/>
    <property type="match status" value="1"/>
</dbReference>
<dbReference type="PaxDb" id="6945-B7PXG7"/>
<keyword evidence="2" id="KW-0808">Transferase</keyword>
<dbReference type="Gene3D" id="3.30.70.270">
    <property type="match status" value="1"/>
</dbReference>
<dbReference type="InterPro" id="IPR043502">
    <property type="entry name" value="DNA/RNA_pol_sf"/>
</dbReference>
<reference evidence="2 4" key="1">
    <citation type="submission" date="2008-03" db="EMBL/GenBank/DDBJ databases">
        <title>Annotation of Ixodes scapularis.</title>
        <authorList>
            <consortium name="Ixodes scapularis Genome Project Consortium"/>
            <person name="Caler E."/>
            <person name="Hannick L.I."/>
            <person name="Bidwell S."/>
            <person name="Joardar V."/>
            <person name="Thiagarajan M."/>
            <person name="Amedeo P."/>
            <person name="Galinsky K.J."/>
            <person name="Schobel S."/>
            <person name="Inman J."/>
            <person name="Hostetler J."/>
            <person name="Miller J."/>
            <person name="Hammond M."/>
            <person name="Megy K."/>
            <person name="Lawson D."/>
            <person name="Kodira C."/>
            <person name="Sutton G."/>
            <person name="Meyer J."/>
            <person name="Hill C.A."/>
            <person name="Birren B."/>
            <person name="Nene V."/>
            <person name="Collins F."/>
            <person name="Alarcon-Chaidez F."/>
            <person name="Wikel S."/>
            <person name="Strausberg R."/>
        </authorList>
    </citation>
    <scope>NUCLEOTIDE SEQUENCE [LARGE SCALE GENOMIC DNA]</scope>
    <source>
        <strain evidence="4">Wikel</strain>
        <strain evidence="2">Wikel colony</strain>
    </source>
</reference>
<feature type="non-terminal residue" evidence="2">
    <location>
        <position position="1"/>
    </location>
</feature>
<dbReference type="HOGENOM" id="CLU_000384_42_10_1"/>
<sequence>QLTTPQPIHVRQYPLPLAVQDVVENEITEMLKLDVIERCTSSYNAPVVIVKKKDGSNRFCIDYRRLNDVIHPDAEPIPRIDMTLVKAGQKRFFSKLDVAKGYWQIPMDDHAKEKTSFSSTSGHYQFKFMPFGLKTASATFTKLMRKLLDGVQDAHHYIDDILVATSSWEDHIETLRTIFERLRAANITVKPKKCQIGFEEISFLGHEIGMGNIAPDAQIIERVRDAPRPQTKRQVRSFL</sequence>
<dbReference type="OrthoDB" id="6503602at2759"/>
<dbReference type="CDD" id="cd01647">
    <property type="entry name" value="RT_LTR"/>
    <property type="match status" value="1"/>
</dbReference>
<organism>
    <name type="scientific">Ixodes scapularis</name>
    <name type="common">Black-legged tick</name>
    <name type="synonym">Deer tick</name>
    <dbReference type="NCBI Taxonomy" id="6945"/>
    <lineage>
        <taxon>Eukaryota</taxon>
        <taxon>Metazoa</taxon>
        <taxon>Ecdysozoa</taxon>
        <taxon>Arthropoda</taxon>
        <taxon>Chelicerata</taxon>
        <taxon>Arachnida</taxon>
        <taxon>Acari</taxon>
        <taxon>Parasitiformes</taxon>
        <taxon>Ixodida</taxon>
        <taxon>Ixodoidea</taxon>
        <taxon>Ixodidae</taxon>
        <taxon>Ixodinae</taxon>
        <taxon>Ixodes</taxon>
    </lineage>
</organism>
<keyword evidence="2" id="KW-0548">Nucleotidyltransferase</keyword>
<name>B7PXG7_IXOSC</name>
<dbReference type="VEuPathDB" id="VectorBase:ISCP_000841"/>
<dbReference type="EMBL" id="DS814067">
    <property type="protein sequence ID" value="EEC11289.1"/>
    <property type="molecule type" value="Genomic_DNA"/>
</dbReference>
<dbReference type="VEuPathDB" id="VectorBase:ISCW009546"/>
<dbReference type="VEuPathDB" id="VectorBase:ISCI009546"/>
<dbReference type="Gene3D" id="3.10.10.10">
    <property type="entry name" value="HIV Type 1 Reverse Transcriptase, subunit A, domain 1"/>
    <property type="match status" value="1"/>
</dbReference>
<dbReference type="EMBL" id="ABJB010681665">
    <property type="status" value="NOT_ANNOTATED_CDS"/>
    <property type="molecule type" value="Genomic_DNA"/>
</dbReference>
<protein>
    <submittedName>
        <fullName evidence="2 3">Polyprotein of retroviral origin, putative</fullName>
        <ecNumber evidence="2">2.7.7.49</ecNumber>
    </submittedName>
</protein>
<dbReference type="InterPro" id="IPR051320">
    <property type="entry name" value="Viral_Replic_Matur_Polypro"/>
</dbReference>
<gene>
    <name evidence="2" type="ORF">IscW_ISCW009546</name>
</gene>
<dbReference type="EC" id="2.7.7.49" evidence="2"/>
<evidence type="ECO:0000313" key="2">
    <source>
        <dbReference type="EMBL" id="EEC11289.1"/>
    </source>
</evidence>
<reference evidence="3" key="2">
    <citation type="submission" date="2020-05" db="UniProtKB">
        <authorList>
            <consortium name="EnsemblMetazoa"/>
        </authorList>
    </citation>
    <scope>IDENTIFICATION</scope>
    <source>
        <strain evidence="3">wikel</strain>
    </source>
</reference>
<dbReference type="InterPro" id="IPR043128">
    <property type="entry name" value="Rev_trsase/Diguanyl_cyclase"/>
</dbReference>
<dbReference type="PROSITE" id="PS50878">
    <property type="entry name" value="RT_POL"/>
    <property type="match status" value="1"/>
</dbReference>
<dbReference type="InterPro" id="IPR000477">
    <property type="entry name" value="RT_dom"/>
</dbReference>